<sequence>MKLAVIADIHANLEALEAVLLDAKRSGCERHVFLGDFVGYCADPKACVEIVRDLNAPCVRGNHDEYCGSSNPPEALNPRAAAVVDWTRDQLSADDRHWLSSLPYVAEVEGLTIVHATLDAPALWTYAFDVLSASASLACQRTTVCFFGHTHVPVAFVAGASVHAGSYQKLKIEPGRNYFINPGSVGQPRDNDPRAAYAIYDSVDQTVKLRRLDYDIASAQAKIRKAGLVDL</sequence>
<dbReference type="PIRSF" id="PIRSF000883">
    <property type="entry name" value="Pesterase_MJ0912"/>
    <property type="match status" value="1"/>
</dbReference>
<comment type="caution">
    <text evidence="2">The sequence shown here is derived from an EMBL/GenBank/DDBJ whole genome shotgun (WGS) entry which is preliminary data.</text>
</comment>
<dbReference type="Pfam" id="PF12850">
    <property type="entry name" value="Metallophos_2"/>
    <property type="match status" value="1"/>
</dbReference>
<evidence type="ECO:0000313" key="2">
    <source>
        <dbReference type="EMBL" id="MPN12514.1"/>
    </source>
</evidence>
<dbReference type="SUPFAM" id="SSF56300">
    <property type="entry name" value="Metallo-dependent phosphatases"/>
    <property type="match status" value="1"/>
</dbReference>
<gene>
    <name evidence="2" type="ORF">SDC9_159832</name>
</gene>
<dbReference type="InterPro" id="IPR050126">
    <property type="entry name" value="Ap4A_hydrolase"/>
</dbReference>
<name>A0A645FJA7_9ZZZZ</name>
<dbReference type="PANTHER" id="PTHR42850:SF2">
    <property type="entry name" value="BLL5683 PROTEIN"/>
    <property type="match status" value="1"/>
</dbReference>
<dbReference type="AlphaFoldDB" id="A0A645FJA7"/>
<reference evidence="2" key="1">
    <citation type="submission" date="2019-08" db="EMBL/GenBank/DDBJ databases">
        <authorList>
            <person name="Kucharzyk K."/>
            <person name="Murdoch R.W."/>
            <person name="Higgins S."/>
            <person name="Loffler F."/>
        </authorList>
    </citation>
    <scope>NUCLEOTIDE SEQUENCE</scope>
</reference>
<dbReference type="Gene3D" id="3.60.21.10">
    <property type="match status" value="1"/>
</dbReference>
<feature type="domain" description="Calcineurin-like phosphoesterase" evidence="1">
    <location>
        <begin position="1"/>
        <end position="201"/>
    </location>
</feature>
<dbReference type="InterPro" id="IPR024654">
    <property type="entry name" value="Calcineurin-like_PHP_lpxH"/>
</dbReference>
<dbReference type="GO" id="GO:0005737">
    <property type="term" value="C:cytoplasm"/>
    <property type="evidence" value="ECO:0007669"/>
    <property type="project" value="TreeGrafter"/>
</dbReference>
<proteinExistence type="predicted"/>
<dbReference type="InterPro" id="IPR011152">
    <property type="entry name" value="Pesterase_MJ0912"/>
</dbReference>
<evidence type="ECO:0000259" key="1">
    <source>
        <dbReference type="Pfam" id="PF12850"/>
    </source>
</evidence>
<dbReference type="InterPro" id="IPR029052">
    <property type="entry name" value="Metallo-depent_PP-like"/>
</dbReference>
<dbReference type="PANTHER" id="PTHR42850">
    <property type="entry name" value="METALLOPHOSPHOESTERASE"/>
    <property type="match status" value="1"/>
</dbReference>
<accession>A0A645FJA7</accession>
<protein>
    <recommendedName>
        <fullName evidence="1">Calcineurin-like phosphoesterase domain-containing protein</fullName>
    </recommendedName>
</protein>
<dbReference type="EMBL" id="VSSQ01058871">
    <property type="protein sequence ID" value="MPN12514.1"/>
    <property type="molecule type" value="Genomic_DNA"/>
</dbReference>
<dbReference type="GO" id="GO:0016791">
    <property type="term" value="F:phosphatase activity"/>
    <property type="evidence" value="ECO:0007669"/>
    <property type="project" value="TreeGrafter"/>
</dbReference>
<organism evidence="2">
    <name type="scientific">bioreactor metagenome</name>
    <dbReference type="NCBI Taxonomy" id="1076179"/>
    <lineage>
        <taxon>unclassified sequences</taxon>
        <taxon>metagenomes</taxon>
        <taxon>ecological metagenomes</taxon>
    </lineage>
</organism>